<sequence>MTRPPAVPDQAEPAALPARRLRELDLLRFVAVGAIVLHHFAGVRSTVWAGRDAQKVYPELAPVAHFGYLGVQLAFIISGFVILMAAWDRNAGDFAVARFVRVYPAYWFSVLLSFGLFLACGAAVPYEDGDGPVQRLLPNLTMLQDGMHVAPLEVVYWVLWVELHFYVLIALLARIGVTYGRCVTFMVSWLIAGAYAKESGSSLLHTLFLPDTAPYFIAGMAFFLIYRFGSNIALWLLVAASWALAVHYLVNDISPLNAWKGVHEIVIPVVLAVIYAVLGLVALRKLTWLRWRGFTFLGVIAYPLYLVHETVARAIVKVFFPHPILDRLTILPVITVSVLVTAVLAHLFVERPLQSLIRPRLSAAMAQIRRGGAPSPDEASSDVPPPDSAHGDDEESKRDAAAAPPAPVP</sequence>
<keyword evidence="2" id="KW-1133">Transmembrane helix</keyword>
<name>A0ABV4R5E9_9ACTN</name>
<dbReference type="EC" id="2.3.-.-" evidence="4"/>
<keyword evidence="4" id="KW-0012">Acyltransferase</keyword>
<evidence type="ECO:0000313" key="5">
    <source>
        <dbReference type="Proteomes" id="UP001569904"/>
    </source>
</evidence>
<dbReference type="PANTHER" id="PTHR23028:SF53">
    <property type="entry name" value="ACYL_TRANSF_3 DOMAIN-CONTAINING PROTEIN"/>
    <property type="match status" value="1"/>
</dbReference>
<feature type="transmembrane region" description="Helical" evidence="2">
    <location>
        <begin position="232"/>
        <end position="250"/>
    </location>
</feature>
<feature type="transmembrane region" description="Helical" evidence="2">
    <location>
        <begin position="295"/>
        <end position="316"/>
    </location>
</feature>
<feature type="transmembrane region" description="Helical" evidence="2">
    <location>
        <begin position="154"/>
        <end position="172"/>
    </location>
</feature>
<organism evidence="4 5">
    <name type="scientific">Actinomadura chokoriensis</name>
    <dbReference type="NCBI Taxonomy" id="454156"/>
    <lineage>
        <taxon>Bacteria</taxon>
        <taxon>Bacillati</taxon>
        <taxon>Actinomycetota</taxon>
        <taxon>Actinomycetes</taxon>
        <taxon>Streptosporangiales</taxon>
        <taxon>Thermomonosporaceae</taxon>
        <taxon>Actinomadura</taxon>
    </lineage>
</organism>
<dbReference type="GO" id="GO:0016746">
    <property type="term" value="F:acyltransferase activity"/>
    <property type="evidence" value="ECO:0007669"/>
    <property type="project" value="UniProtKB-KW"/>
</dbReference>
<reference evidence="4 5" key="1">
    <citation type="submission" date="2023-11" db="EMBL/GenBank/DDBJ databases">
        <title>Actinomadura monticuli sp. nov., isolated from volcanic ash.</title>
        <authorList>
            <person name="Lee S.D."/>
            <person name="Yang H."/>
            <person name="Kim I.S."/>
        </authorList>
    </citation>
    <scope>NUCLEOTIDE SEQUENCE [LARGE SCALE GENOMIC DNA]</scope>
    <source>
        <strain evidence="4 5">DSM 45346</strain>
    </source>
</reference>
<comment type="caution">
    <text evidence="4">The sequence shown here is derived from an EMBL/GenBank/DDBJ whole genome shotgun (WGS) entry which is preliminary data.</text>
</comment>
<feature type="transmembrane region" description="Helical" evidence="2">
    <location>
        <begin position="63"/>
        <end position="85"/>
    </location>
</feature>
<dbReference type="EMBL" id="JAXCEH010000027">
    <property type="protein sequence ID" value="MFA1558141.1"/>
    <property type="molecule type" value="Genomic_DNA"/>
</dbReference>
<feature type="compositionally biased region" description="Basic and acidic residues" evidence="1">
    <location>
        <begin position="389"/>
        <end position="400"/>
    </location>
</feature>
<protein>
    <submittedName>
        <fullName evidence="4">Acyltransferase</fullName>
        <ecNumber evidence="4">2.3.-.-</ecNumber>
    </submittedName>
</protein>
<feature type="region of interest" description="Disordered" evidence="1">
    <location>
        <begin position="368"/>
        <end position="409"/>
    </location>
</feature>
<evidence type="ECO:0000256" key="2">
    <source>
        <dbReference type="SAM" id="Phobius"/>
    </source>
</evidence>
<dbReference type="Proteomes" id="UP001569904">
    <property type="component" value="Unassembled WGS sequence"/>
</dbReference>
<feature type="transmembrane region" description="Helical" evidence="2">
    <location>
        <begin position="105"/>
        <end position="126"/>
    </location>
</feature>
<dbReference type="InterPro" id="IPR002656">
    <property type="entry name" value="Acyl_transf_3_dom"/>
</dbReference>
<evidence type="ECO:0000259" key="3">
    <source>
        <dbReference type="Pfam" id="PF01757"/>
    </source>
</evidence>
<gene>
    <name evidence="4" type="ORF">SM436_31025</name>
</gene>
<dbReference type="Pfam" id="PF01757">
    <property type="entry name" value="Acyl_transf_3"/>
    <property type="match status" value="1"/>
</dbReference>
<dbReference type="PANTHER" id="PTHR23028">
    <property type="entry name" value="ACETYLTRANSFERASE"/>
    <property type="match status" value="1"/>
</dbReference>
<feature type="transmembrane region" description="Helical" evidence="2">
    <location>
        <begin position="202"/>
        <end position="225"/>
    </location>
</feature>
<dbReference type="RefSeq" id="WP_371945046.1">
    <property type="nucleotide sequence ID" value="NZ_JAXCEH010000027.1"/>
</dbReference>
<dbReference type="InterPro" id="IPR050879">
    <property type="entry name" value="Acyltransferase_3"/>
</dbReference>
<feature type="domain" description="Acyltransferase 3" evidence="3">
    <location>
        <begin position="23"/>
        <end position="344"/>
    </location>
</feature>
<evidence type="ECO:0000256" key="1">
    <source>
        <dbReference type="SAM" id="MobiDB-lite"/>
    </source>
</evidence>
<feature type="transmembrane region" description="Helical" evidence="2">
    <location>
        <begin position="179"/>
        <end position="196"/>
    </location>
</feature>
<keyword evidence="4" id="KW-0808">Transferase</keyword>
<evidence type="ECO:0000313" key="4">
    <source>
        <dbReference type="EMBL" id="MFA1558141.1"/>
    </source>
</evidence>
<feature type="transmembrane region" description="Helical" evidence="2">
    <location>
        <begin position="265"/>
        <end position="283"/>
    </location>
</feature>
<keyword evidence="2" id="KW-0472">Membrane</keyword>
<feature type="transmembrane region" description="Helical" evidence="2">
    <location>
        <begin position="26"/>
        <end position="43"/>
    </location>
</feature>
<accession>A0ABV4R5E9</accession>
<keyword evidence="5" id="KW-1185">Reference proteome</keyword>
<proteinExistence type="predicted"/>
<keyword evidence="2" id="KW-0812">Transmembrane</keyword>
<feature type="transmembrane region" description="Helical" evidence="2">
    <location>
        <begin position="328"/>
        <end position="349"/>
    </location>
</feature>